<feature type="domain" description="Flavin reductase like" evidence="3">
    <location>
        <begin position="9"/>
        <end position="156"/>
    </location>
</feature>
<dbReference type="PANTHER" id="PTHR30466">
    <property type="entry name" value="FLAVIN REDUCTASE"/>
    <property type="match status" value="1"/>
</dbReference>
<dbReference type="AlphaFoldDB" id="F1Z3B6"/>
<name>F1Z3B6_9SPHN</name>
<dbReference type="InterPro" id="IPR012349">
    <property type="entry name" value="Split_barrel_FMN-bd"/>
</dbReference>
<dbReference type="SMART" id="SM00903">
    <property type="entry name" value="Flavin_Reduct"/>
    <property type="match status" value="1"/>
</dbReference>
<keyword evidence="5" id="KW-1185">Reference proteome</keyword>
<dbReference type="eggNOG" id="COG1853">
    <property type="taxonomic scope" value="Bacteria"/>
</dbReference>
<dbReference type="OrthoDB" id="9789254at2"/>
<dbReference type="FunCoup" id="F1Z3B6">
    <property type="interactions" value="37"/>
</dbReference>
<dbReference type="Pfam" id="PF01613">
    <property type="entry name" value="Flavin_Reduct"/>
    <property type="match status" value="1"/>
</dbReference>
<dbReference type="RefSeq" id="WP_008072035.1">
    <property type="nucleotide sequence ID" value="NZ_AQWK01000022.1"/>
</dbReference>
<evidence type="ECO:0000313" key="4">
    <source>
        <dbReference type="EMBL" id="EGD60897.1"/>
    </source>
</evidence>
<dbReference type="InterPro" id="IPR050268">
    <property type="entry name" value="NADH-dep_flavin_reductase"/>
</dbReference>
<dbReference type="InterPro" id="IPR002563">
    <property type="entry name" value="Flavin_Rdtase-like_dom"/>
</dbReference>
<evidence type="ECO:0000313" key="5">
    <source>
        <dbReference type="Proteomes" id="UP000004728"/>
    </source>
</evidence>
<dbReference type="HOGENOM" id="CLU_059021_2_1_5"/>
<reference evidence="4 5" key="1">
    <citation type="journal article" date="2012" name="J. Bacteriol.">
        <title>Draft Genome Sequence of Novosphingobium nitrogenifigens Y88T.</title>
        <authorList>
            <person name="Strabala T.J."/>
            <person name="Macdonald L."/>
            <person name="Liu V."/>
            <person name="Smit A.M."/>
        </authorList>
    </citation>
    <scope>NUCLEOTIDE SEQUENCE [LARGE SCALE GENOMIC DNA]</scope>
    <source>
        <strain evidence="4 5">DSM 19370</strain>
    </source>
</reference>
<dbReference type="PANTHER" id="PTHR30466:SF11">
    <property type="entry name" value="FLAVIN-DEPENDENT MONOOXYGENASE, REDUCTASE SUBUNIT HSAB"/>
    <property type="match status" value="1"/>
</dbReference>
<evidence type="ECO:0000256" key="1">
    <source>
        <dbReference type="ARBA" id="ARBA00008898"/>
    </source>
</evidence>
<accession>F1Z3B6</accession>
<dbReference type="GO" id="GO:0010181">
    <property type="term" value="F:FMN binding"/>
    <property type="evidence" value="ECO:0007669"/>
    <property type="project" value="InterPro"/>
</dbReference>
<comment type="caution">
    <text evidence="4">The sequence shown here is derived from an EMBL/GenBank/DDBJ whole genome shotgun (WGS) entry which is preliminary data.</text>
</comment>
<dbReference type="Proteomes" id="UP000004728">
    <property type="component" value="Unassembled WGS sequence"/>
</dbReference>
<protein>
    <submittedName>
        <fullName evidence="4">Flavin reductase-like, FMN-binding protein</fullName>
    </submittedName>
</protein>
<evidence type="ECO:0000259" key="3">
    <source>
        <dbReference type="SMART" id="SM00903"/>
    </source>
</evidence>
<dbReference type="EMBL" id="AEWJ01000003">
    <property type="protein sequence ID" value="EGD60897.1"/>
    <property type="molecule type" value="Genomic_DNA"/>
</dbReference>
<dbReference type="Gene3D" id="2.30.110.10">
    <property type="entry name" value="Electron Transport, Fmn-binding Protein, Chain A"/>
    <property type="match status" value="1"/>
</dbReference>
<keyword evidence="2" id="KW-0560">Oxidoreductase</keyword>
<dbReference type="SUPFAM" id="SSF50475">
    <property type="entry name" value="FMN-binding split barrel"/>
    <property type="match status" value="1"/>
</dbReference>
<gene>
    <name evidence="4" type="ORF">Y88_3400</name>
</gene>
<evidence type="ECO:0000256" key="2">
    <source>
        <dbReference type="ARBA" id="ARBA00023002"/>
    </source>
</evidence>
<dbReference type="InParanoid" id="F1Z3B6"/>
<sequence>MNGDFKISMRHLAGAVNIVTAGTGAEASGLTATAVCSLSMAPPRLLVCLNRSGATCAALLAAHAFCVNVLGTDALALAETFAGRTGLSGAEKFASRGWIADEGHPPRLADAIAAIRCSVHSVQLVGTHAIVVGDVEAVWNRPDAQPLVYHDQSFRTLCALD</sequence>
<proteinExistence type="inferred from homology"/>
<dbReference type="STRING" id="983920.Y88_3400"/>
<organism evidence="4 5">
    <name type="scientific">Novosphingobium nitrogenifigens DSM 19370</name>
    <dbReference type="NCBI Taxonomy" id="983920"/>
    <lineage>
        <taxon>Bacteria</taxon>
        <taxon>Pseudomonadati</taxon>
        <taxon>Pseudomonadota</taxon>
        <taxon>Alphaproteobacteria</taxon>
        <taxon>Sphingomonadales</taxon>
        <taxon>Sphingomonadaceae</taxon>
        <taxon>Novosphingobium</taxon>
    </lineage>
</organism>
<dbReference type="GO" id="GO:0042602">
    <property type="term" value="F:riboflavin reductase (NADPH) activity"/>
    <property type="evidence" value="ECO:0007669"/>
    <property type="project" value="TreeGrafter"/>
</dbReference>
<comment type="similarity">
    <text evidence="1">Belongs to the non-flavoprotein flavin reductase family.</text>
</comment>